<keyword evidence="6 8" id="KW-0472">Membrane</keyword>
<gene>
    <name evidence="8" type="primary">mntP</name>
    <name evidence="9" type="ORF">NGM99_03270</name>
</gene>
<reference evidence="9 10" key="1">
    <citation type="submission" date="2022-06" db="EMBL/GenBank/DDBJ databases">
        <title>Mesorhizobium sp. strain RP14 Genome sequencing and assembly.</title>
        <authorList>
            <person name="Kim I."/>
        </authorList>
    </citation>
    <scope>NUCLEOTIDE SEQUENCE [LARGE SCALE GENOMIC DNA]</scope>
    <source>
        <strain evidence="10">RP14(2022)</strain>
    </source>
</reference>
<name>A0ABT1C1W2_9HYPH</name>
<dbReference type="HAMAP" id="MF_01521">
    <property type="entry name" value="MntP_pump"/>
    <property type="match status" value="1"/>
</dbReference>
<feature type="transmembrane region" description="Helical" evidence="8">
    <location>
        <begin position="36"/>
        <end position="58"/>
    </location>
</feature>
<evidence type="ECO:0000256" key="5">
    <source>
        <dbReference type="ARBA" id="ARBA00023065"/>
    </source>
</evidence>
<feature type="transmembrane region" description="Helical" evidence="8">
    <location>
        <begin position="107"/>
        <end position="126"/>
    </location>
</feature>
<feature type="transmembrane region" description="Helical" evidence="8">
    <location>
        <begin position="164"/>
        <end position="182"/>
    </location>
</feature>
<comment type="function">
    <text evidence="8">Probably functions as a manganese efflux pump.</text>
</comment>
<evidence type="ECO:0000256" key="6">
    <source>
        <dbReference type="ARBA" id="ARBA00023136"/>
    </source>
</evidence>
<protein>
    <recommendedName>
        <fullName evidence="8">Putative manganese efflux pump MntP</fullName>
    </recommendedName>
</protein>
<comment type="similarity">
    <text evidence="8">Belongs to the MntP (TC 9.B.29) family.</text>
</comment>
<proteinExistence type="inferred from homology"/>
<evidence type="ECO:0000256" key="2">
    <source>
        <dbReference type="ARBA" id="ARBA00022475"/>
    </source>
</evidence>
<feature type="transmembrane region" description="Helical" evidence="8">
    <location>
        <begin position="70"/>
        <end position="86"/>
    </location>
</feature>
<evidence type="ECO:0000313" key="9">
    <source>
        <dbReference type="EMBL" id="MCO6048806.1"/>
    </source>
</evidence>
<keyword evidence="5 8" id="KW-0406">Ion transport</keyword>
<evidence type="ECO:0000313" key="10">
    <source>
        <dbReference type="Proteomes" id="UP001205906"/>
    </source>
</evidence>
<dbReference type="EMBL" id="JAMXQS010000002">
    <property type="protein sequence ID" value="MCO6048806.1"/>
    <property type="molecule type" value="Genomic_DNA"/>
</dbReference>
<evidence type="ECO:0000256" key="3">
    <source>
        <dbReference type="ARBA" id="ARBA00022692"/>
    </source>
</evidence>
<keyword evidence="3 8" id="KW-0812">Transmembrane</keyword>
<dbReference type="Pfam" id="PF02659">
    <property type="entry name" value="Mntp"/>
    <property type="match status" value="1"/>
</dbReference>
<feature type="transmembrane region" description="Helical" evidence="8">
    <location>
        <begin position="6"/>
        <end position="24"/>
    </location>
</feature>
<feature type="transmembrane region" description="Helical" evidence="8">
    <location>
        <begin position="132"/>
        <end position="152"/>
    </location>
</feature>
<keyword evidence="1 8" id="KW-0813">Transport</keyword>
<keyword evidence="2 8" id="KW-1003">Cell membrane</keyword>
<dbReference type="PANTHER" id="PTHR35529:SF1">
    <property type="entry name" value="MANGANESE EFFLUX PUMP MNTP-RELATED"/>
    <property type="match status" value="1"/>
</dbReference>
<evidence type="ECO:0000256" key="4">
    <source>
        <dbReference type="ARBA" id="ARBA00022989"/>
    </source>
</evidence>
<keyword evidence="10" id="KW-1185">Reference proteome</keyword>
<sequence length="188" mass="19464">MSPIAIGVLAIGMSIDALIASLGRGASARRPSWSEALRTGLVFGVVETLTPLIGWLLGVAASQYVQSVDHWIAFLLLGGVGGRMFYHAFHRGPEDEHAPVNRSLMTLLATAVGTSIDAMAVGVSLAFLEVNIVVIAIAIGCATTLMSTGGMLAGRMLGSRFGRFAEMFGGVALVALGASILVEHLTAV</sequence>
<dbReference type="InterPro" id="IPR003810">
    <property type="entry name" value="Mntp/YtaF"/>
</dbReference>
<dbReference type="InterPro" id="IPR022929">
    <property type="entry name" value="Put_MntP"/>
</dbReference>
<keyword evidence="4 8" id="KW-1133">Transmembrane helix</keyword>
<keyword evidence="7 8" id="KW-0464">Manganese</keyword>
<accession>A0ABT1C1W2</accession>
<evidence type="ECO:0000256" key="8">
    <source>
        <dbReference type="HAMAP-Rule" id="MF_01521"/>
    </source>
</evidence>
<dbReference type="PANTHER" id="PTHR35529">
    <property type="entry name" value="MANGANESE EFFLUX PUMP MNTP-RELATED"/>
    <property type="match status" value="1"/>
</dbReference>
<comment type="subcellular location">
    <subcellularLocation>
        <location evidence="8">Cell membrane</location>
        <topology evidence="8">Multi-pass membrane protein</topology>
    </subcellularLocation>
</comment>
<evidence type="ECO:0000256" key="1">
    <source>
        <dbReference type="ARBA" id="ARBA00022448"/>
    </source>
</evidence>
<dbReference type="RefSeq" id="WP_252815966.1">
    <property type="nucleotide sequence ID" value="NZ_JAMXQS010000002.1"/>
</dbReference>
<comment type="caution">
    <text evidence="9">The sequence shown here is derived from an EMBL/GenBank/DDBJ whole genome shotgun (WGS) entry which is preliminary data.</text>
</comment>
<evidence type="ECO:0000256" key="7">
    <source>
        <dbReference type="ARBA" id="ARBA00023211"/>
    </source>
</evidence>
<organism evidence="9 10">
    <name type="scientific">Mesorhizobium liriopis</name>
    <dbReference type="NCBI Taxonomy" id="2953882"/>
    <lineage>
        <taxon>Bacteria</taxon>
        <taxon>Pseudomonadati</taxon>
        <taxon>Pseudomonadota</taxon>
        <taxon>Alphaproteobacteria</taxon>
        <taxon>Hyphomicrobiales</taxon>
        <taxon>Phyllobacteriaceae</taxon>
        <taxon>Mesorhizobium</taxon>
    </lineage>
</organism>
<dbReference type="Proteomes" id="UP001205906">
    <property type="component" value="Unassembled WGS sequence"/>
</dbReference>